<feature type="coiled-coil region" evidence="1">
    <location>
        <begin position="115"/>
        <end position="178"/>
    </location>
</feature>
<keyword evidence="1" id="KW-0175">Coiled coil</keyword>
<evidence type="ECO:0008006" key="3">
    <source>
        <dbReference type="Google" id="ProtNLM"/>
    </source>
</evidence>
<name>S6C932_BABBO</name>
<reference evidence="2" key="1">
    <citation type="journal article" date="2014" name="BMC Genomics">
        <title>The Babesia bovis gene and promoter model: an update from full-length EST analysis.</title>
        <authorList>
            <person name="Yamagishi J."/>
            <person name="Wakaguri H."/>
            <person name="Yokoyama N."/>
            <person name="Yamashita R."/>
            <person name="Suzuki Y."/>
            <person name="Xuan X."/>
            <person name="Igarashi I."/>
        </authorList>
    </citation>
    <scope>NUCLEOTIDE SEQUENCE</scope>
    <source>
        <strain evidence="2">Texas</strain>
    </source>
</reference>
<proteinExistence type="evidence at transcript level"/>
<dbReference type="AlphaFoldDB" id="S6C932"/>
<dbReference type="VEuPathDB" id="PiroplasmaDB:BBOV_IV007125"/>
<organism evidence="2">
    <name type="scientific">Babesia bovis</name>
    <dbReference type="NCBI Taxonomy" id="5865"/>
    <lineage>
        <taxon>Eukaryota</taxon>
        <taxon>Sar</taxon>
        <taxon>Alveolata</taxon>
        <taxon>Apicomplexa</taxon>
        <taxon>Aconoidasida</taxon>
        <taxon>Piroplasmida</taxon>
        <taxon>Babesiidae</taxon>
        <taxon>Babesia</taxon>
    </lineage>
</organism>
<accession>S6C932</accession>
<protein>
    <recommendedName>
        <fullName evidence="3">SF-assemblin</fullName>
    </recommendedName>
</protein>
<evidence type="ECO:0000313" key="2">
    <source>
        <dbReference type="EMBL" id="BAN65175.1"/>
    </source>
</evidence>
<sequence length="236" mass="27348">MESMNRKWSTSCLELISVRLEHLDKKYSTILERYELNHQNIAGRLEQIKTDVSQLESDMEMNNKVNSVYDGLSSQFDGDIVTIKTEAQNWISGMTMALDLHARQQLEKISFDECVKHEQRDIAMLEAMVDKLRHLHGNVLEGLAYTVEKRQKAEREIIENISEETKKLLIEKKSYESNKCKIKSELSTLIGALEKQIISEVDTMKHARDEFEDFVLDTLEQQMTAFATSKFSPLRN</sequence>
<evidence type="ECO:0000256" key="1">
    <source>
        <dbReference type="SAM" id="Coils"/>
    </source>
</evidence>
<dbReference type="EMBL" id="AK441381">
    <property type="protein sequence ID" value="BAN65175.1"/>
    <property type="molecule type" value="mRNA"/>
</dbReference>